<evidence type="ECO:0000313" key="11">
    <source>
        <dbReference type="EMBL" id="OAY83410.1"/>
    </source>
</evidence>
<keyword evidence="7" id="KW-1015">Disulfide bond</keyword>
<feature type="domain" description="Cathepsin propeptide inhibitor" evidence="10">
    <location>
        <begin position="42"/>
        <end position="99"/>
    </location>
</feature>
<dbReference type="InterPro" id="IPR000668">
    <property type="entry name" value="Peptidase_C1A_C"/>
</dbReference>
<dbReference type="Gene3D" id="1.10.287.2250">
    <property type="match status" value="1"/>
</dbReference>
<evidence type="ECO:0000256" key="2">
    <source>
        <dbReference type="ARBA" id="ARBA00022670"/>
    </source>
</evidence>
<feature type="domain" description="Peptidase C1A papain C-terminal" evidence="9">
    <location>
        <begin position="1316"/>
        <end position="1494"/>
    </location>
</feature>
<dbReference type="Pfam" id="PF00112">
    <property type="entry name" value="Peptidase_C1"/>
    <property type="match status" value="5"/>
</dbReference>
<dbReference type="InterPro" id="IPR039417">
    <property type="entry name" value="Peptidase_C1A_papain-like"/>
</dbReference>
<dbReference type="STRING" id="4615.A0A199W3D2"/>
<dbReference type="InterPro" id="IPR013201">
    <property type="entry name" value="Prot_inhib_I29"/>
</dbReference>
<keyword evidence="2" id="KW-0645">Protease</keyword>
<dbReference type="PANTHER" id="PTHR12411">
    <property type="entry name" value="CYSTEINE PROTEASE FAMILY C1-RELATED"/>
    <property type="match status" value="1"/>
</dbReference>
<reference evidence="11 12" key="1">
    <citation type="journal article" date="2016" name="DNA Res.">
        <title>The draft genome of MD-2 pineapple using hybrid error correction of long reads.</title>
        <authorList>
            <person name="Redwan R.M."/>
            <person name="Saidin A."/>
            <person name="Kumar S.V."/>
        </authorList>
    </citation>
    <scope>NUCLEOTIDE SEQUENCE [LARGE SCALE GENOMIC DNA]</scope>
    <source>
        <strain evidence="12">cv. MD2</strain>
        <tissue evidence="11">Leaf</tissue>
    </source>
</reference>
<dbReference type="CDD" id="cd02248">
    <property type="entry name" value="Peptidase_C1A"/>
    <property type="match status" value="5"/>
</dbReference>
<feature type="domain" description="Cathepsin propeptide inhibitor" evidence="10">
    <location>
        <begin position="656"/>
        <end position="713"/>
    </location>
</feature>
<organism evidence="11 12">
    <name type="scientific">Ananas comosus</name>
    <name type="common">Pineapple</name>
    <name type="synonym">Ananas ananas</name>
    <dbReference type="NCBI Taxonomy" id="4615"/>
    <lineage>
        <taxon>Eukaryota</taxon>
        <taxon>Viridiplantae</taxon>
        <taxon>Streptophyta</taxon>
        <taxon>Embryophyta</taxon>
        <taxon>Tracheophyta</taxon>
        <taxon>Spermatophyta</taxon>
        <taxon>Magnoliopsida</taxon>
        <taxon>Liliopsida</taxon>
        <taxon>Poales</taxon>
        <taxon>Bromeliaceae</taxon>
        <taxon>Bromelioideae</taxon>
        <taxon>Ananas</taxon>
    </lineage>
</organism>
<feature type="chain" id="PRO_5008508549" evidence="8">
    <location>
        <begin position="26"/>
        <end position="1530"/>
    </location>
</feature>
<sequence length="1530" mass="170146">MLSSAMASKFQLVCFFLLFACVVWSSPLASCGQSDAHMMTRFEDWMRQYGRVYDSEDEKSLRFEIFKNNVNHIETFNSHNENSYTLGINQFADMTNEEFVARYAGTFFPQNIESEPTASLEDVDLSKLPDSIDWRQKGAVTEVKNQGECGSCWAFSAVATVEGLYKIKKGNLLDLSEQEVLDCADSVECIGGWVQNAYKFIISNKGVTNEKSYPYVGTKGSCAAKGKPNVAYITGYEFLPAFDEGTMMAAVAQQPITSAVDTKNKNFQFYNGGVFKGPCGTRIDHAITIVGYGKDSSGTQYWLIKNSWGKTWGESGYLRLQKGSGTLRGACGIAQYVLRPLLNSKATAQLSDTGSDEWMAEYGRVYNDDVEKLRRFRIFQDNVNYVETFNNRSGNSYTLGVNQFADMTTDEFLAQYTGLSIPANRTSEPLMSFENVNMPSVPQSIDWRDYRAVTEIKQQGTCSSCWAFVAAATVEGIYKIKKGIMPDVSEQQILDCSYSYGCQLGGWVEKGYDFIIANGGVTSEQSYPYNGAKGQCYDASIVPNEAYITGYKFLPKNERSIMYAVAQQPVAAAVAAGKNFQLYRGGIYRGPCAAKLNHAITIIGYGADSYTGEKYWLIKNSWGQNWGEAGYMRLARETGSYSGVCGIAFDPMMKRFEEWMAENGRVYNDDVEKLRRFQIFQDNVNYVETFNNRSGNSYTLGVNQFADMTTDEFLAQYTGLSVPANQKSEPLMSFEDVNMSSVPQSVDWRDDRAVTEVKHQGTCSSCWAFVAAATVEGIYKIKKGILPDVSEQQILDCSHSYGCKRGGFVEKGYDFIIANKGVTTEPSYPYNGVIGTCVDATIVPNEAYITGYKFLPKNERSIMNAVSQQPVAAAVDADKNFQLYRGGIFKGPCGTKINHAITIIGYGEDDTTGDKFWIIKNSWGQNWGEAGYIRLQRESGSFSGLCASRSLPDDPMMRRFEEWMARFHRVYTDDAEKWRRFQIFQDNVNYIESFNNRSGNSYTLGTNQFADMTFDEFLAKYTESCWAFTAIATVEGIYKIKKGSLISLSEQEVLDCSVSYGCKGGGWVHKGYDFIISNKGVATEASYPYKEVQGNCASNIVPNAASITGYKFLPRSESKLMNAVSQQPVAAAVEADKKFQLYTGGIYKGPCGVMINHAITVIGYGADNSTGDKYWIIKNSWGTNWGENGFMRLEKDVASKSGLCGLTKQLVYPTITSTAPTELAGAVRFEEWMARFGRVYTNDAEKWRRFQIFQDNVNYIETFNNRSGNSYTLGTNQFADMTFDEFLGKYTGASIPLDLKQEAPLTSFEDVNVSAVPDSIDWRDFDAVTEVKQQGTCESCWAFTAIATVEGIYKIKKGALISLSEQEVLDCSVSSGCKGGGWVHQAYKFIIRNGGVTTESSYPYTGVLGNCDFCLERTKPVLRLPCRSNRTSAVEATKDFQLYNGGIFKGPCGTAVNHAVTIIGYGEDSNTGDKFWILKTRGEKTGAKMGSGVWKEMSLQLKDYVVLPSGRSSRLSTRLLSNSPTWDLMA</sequence>
<dbReference type="Proteomes" id="UP000092600">
    <property type="component" value="Unassembled WGS sequence"/>
</dbReference>
<dbReference type="SMR" id="A0A199W3D2"/>
<dbReference type="SMART" id="SM00848">
    <property type="entry name" value="Inhibitor_I29"/>
    <property type="match status" value="5"/>
</dbReference>
<dbReference type="PROSITE" id="PS00639">
    <property type="entry name" value="THIOL_PROTEASE_HIS"/>
    <property type="match status" value="5"/>
</dbReference>
<feature type="domain" description="Peptidase C1A papain C-terminal" evidence="9">
    <location>
        <begin position="742"/>
        <end position="956"/>
    </location>
</feature>
<name>A0A199W3D2_ANACO</name>
<dbReference type="SMART" id="SM00645">
    <property type="entry name" value="Pept_C1"/>
    <property type="match status" value="5"/>
</dbReference>
<dbReference type="SUPFAM" id="SSF54001">
    <property type="entry name" value="Cysteine proteinases"/>
    <property type="match status" value="5"/>
</dbReference>
<comment type="caution">
    <text evidence="11">The sequence shown here is derived from an EMBL/GenBank/DDBJ whole genome shotgun (WGS) entry which is preliminary data.</text>
</comment>
<dbReference type="FunFam" id="3.90.70.10:FF:000067">
    <property type="entry name" value="Senescence-specific cysteine protease"/>
    <property type="match status" value="3"/>
</dbReference>
<feature type="domain" description="Peptidase C1A papain C-terminal" evidence="9">
    <location>
        <begin position="441"/>
        <end position="655"/>
    </location>
</feature>
<gene>
    <name evidence="11" type="ORF">ACMD2_07433</name>
</gene>
<evidence type="ECO:0000256" key="7">
    <source>
        <dbReference type="ARBA" id="ARBA00023157"/>
    </source>
</evidence>
<evidence type="ECO:0000256" key="5">
    <source>
        <dbReference type="ARBA" id="ARBA00022807"/>
    </source>
</evidence>
<feature type="domain" description="Peptidase C1A papain C-terminal" evidence="9">
    <location>
        <begin position="1010"/>
        <end position="1214"/>
    </location>
</feature>
<dbReference type="PROSITE" id="PS00139">
    <property type="entry name" value="THIOL_PROTEASE_CYS"/>
    <property type="match status" value="2"/>
</dbReference>
<dbReference type="GO" id="GO:0008234">
    <property type="term" value="F:cysteine-type peptidase activity"/>
    <property type="evidence" value="ECO:0007669"/>
    <property type="project" value="UniProtKB-KW"/>
</dbReference>
<dbReference type="InterPro" id="IPR025660">
    <property type="entry name" value="Pept_his_AS"/>
</dbReference>
<feature type="signal peptide" evidence="8">
    <location>
        <begin position="1"/>
        <end position="25"/>
    </location>
</feature>
<comment type="similarity">
    <text evidence="1">Belongs to the peptidase C1 family.</text>
</comment>
<feature type="domain" description="Peptidase C1A papain C-terminal" evidence="9">
    <location>
        <begin position="128"/>
        <end position="341"/>
    </location>
</feature>
<evidence type="ECO:0000256" key="8">
    <source>
        <dbReference type="SAM" id="SignalP"/>
    </source>
</evidence>
<dbReference type="InterPro" id="IPR013128">
    <property type="entry name" value="Peptidase_C1A"/>
</dbReference>
<keyword evidence="6" id="KW-0865">Zymogen</keyword>
<evidence type="ECO:0000259" key="10">
    <source>
        <dbReference type="SMART" id="SM00848"/>
    </source>
</evidence>
<keyword evidence="3 8" id="KW-0732">Signal</keyword>
<protein>
    <submittedName>
        <fullName evidence="11">Fruit bromelain</fullName>
    </submittedName>
</protein>
<dbReference type="PRINTS" id="PR00705">
    <property type="entry name" value="PAPAIN"/>
</dbReference>
<feature type="domain" description="Cathepsin propeptide inhibitor" evidence="10">
    <location>
        <begin position="356"/>
        <end position="412"/>
    </location>
</feature>
<dbReference type="GO" id="GO:0006508">
    <property type="term" value="P:proteolysis"/>
    <property type="evidence" value="ECO:0007669"/>
    <property type="project" value="UniProtKB-KW"/>
</dbReference>
<keyword evidence="4" id="KW-0378">Hydrolase</keyword>
<dbReference type="EMBL" id="LSRQ01000344">
    <property type="protein sequence ID" value="OAY83410.1"/>
    <property type="molecule type" value="Genomic_DNA"/>
</dbReference>
<evidence type="ECO:0000256" key="4">
    <source>
        <dbReference type="ARBA" id="ARBA00022801"/>
    </source>
</evidence>
<dbReference type="InterPro" id="IPR025661">
    <property type="entry name" value="Pept_asp_AS"/>
</dbReference>
<keyword evidence="5" id="KW-0788">Thiol protease</keyword>
<proteinExistence type="inferred from homology"/>
<dbReference type="Pfam" id="PF08246">
    <property type="entry name" value="Inhibitor_I29"/>
    <property type="match status" value="5"/>
</dbReference>
<feature type="domain" description="Cathepsin propeptide inhibitor" evidence="10">
    <location>
        <begin position="1229"/>
        <end position="1286"/>
    </location>
</feature>
<evidence type="ECO:0000256" key="6">
    <source>
        <dbReference type="ARBA" id="ARBA00023145"/>
    </source>
</evidence>
<dbReference type="InterPro" id="IPR000169">
    <property type="entry name" value="Pept_cys_AS"/>
</dbReference>
<evidence type="ECO:0000313" key="12">
    <source>
        <dbReference type="Proteomes" id="UP000092600"/>
    </source>
</evidence>
<dbReference type="Gene3D" id="3.90.70.10">
    <property type="entry name" value="Cysteine proteinases"/>
    <property type="match status" value="5"/>
</dbReference>
<evidence type="ECO:0000256" key="1">
    <source>
        <dbReference type="ARBA" id="ARBA00008455"/>
    </source>
</evidence>
<dbReference type="PROSITE" id="PS00640">
    <property type="entry name" value="THIOL_PROTEASE_ASN"/>
    <property type="match status" value="4"/>
</dbReference>
<evidence type="ECO:0000259" key="9">
    <source>
        <dbReference type="SMART" id="SM00645"/>
    </source>
</evidence>
<evidence type="ECO:0000256" key="3">
    <source>
        <dbReference type="ARBA" id="ARBA00022729"/>
    </source>
</evidence>
<accession>A0A199W3D2</accession>
<feature type="domain" description="Cathepsin propeptide inhibitor" evidence="10">
    <location>
        <begin position="960"/>
        <end position="1017"/>
    </location>
</feature>
<dbReference type="InterPro" id="IPR038765">
    <property type="entry name" value="Papain-like_cys_pep_sf"/>
</dbReference>